<protein>
    <submittedName>
        <fullName evidence="2">Uncharacterized protein</fullName>
    </submittedName>
</protein>
<dbReference type="Proteomes" id="UP000595140">
    <property type="component" value="Unassembled WGS sequence"/>
</dbReference>
<feature type="transmembrane region" description="Helical" evidence="1">
    <location>
        <begin position="35"/>
        <end position="61"/>
    </location>
</feature>
<sequence length="68" mass="7593">MRQFPPPNSVKINVSMFSKEHQFGTSAVVRDSKGIFLYAYGSVGHASALGATMVFNFWVYFPLLGSRF</sequence>
<name>A0A484NG30_9ASTE</name>
<evidence type="ECO:0000313" key="2">
    <source>
        <dbReference type="EMBL" id="VFQ99228.1"/>
    </source>
</evidence>
<keyword evidence="1" id="KW-0812">Transmembrane</keyword>
<organism evidence="2 3">
    <name type="scientific">Cuscuta campestris</name>
    <dbReference type="NCBI Taxonomy" id="132261"/>
    <lineage>
        <taxon>Eukaryota</taxon>
        <taxon>Viridiplantae</taxon>
        <taxon>Streptophyta</taxon>
        <taxon>Embryophyta</taxon>
        <taxon>Tracheophyta</taxon>
        <taxon>Spermatophyta</taxon>
        <taxon>Magnoliopsida</taxon>
        <taxon>eudicotyledons</taxon>
        <taxon>Gunneridae</taxon>
        <taxon>Pentapetalae</taxon>
        <taxon>asterids</taxon>
        <taxon>lamiids</taxon>
        <taxon>Solanales</taxon>
        <taxon>Convolvulaceae</taxon>
        <taxon>Cuscuteae</taxon>
        <taxon>Cuscuta</taxon>
        <taxon>Cuscuta subgen. Grammica</taxon>
        <taxon>Cuscuta sect. Cleistogrammica</taxon>
    </lineage>
</organism>
<keyword evidence="1" id="KW-1133">Transmembrane helix</keyword>
<proteinExistence type="predicted"/>
<accession>A0A484NG30</accession>
<dbReference type="EMBL" id="OOIL02006652">
    <property type="protein sequence ID" value="VFQ99228.1"/>
    <property type="molecule type" value="Genomic_DNA"/>
</dbReference>
<dbReference type="AlphaFoldDB" id="A0A484NG30"/>
<keyword evidence="3" id="KW-1185">Reference proteome</keyword>
<gene>
    <name evidence="2" type="ORF">CCAM_LOCUS41004</name>
</gene>
<evidence type="ECO:0000313" key="3">
    <source>
        <dbReference type="Proteomes" id="UP000595140"/>
    </source>
</evidence>
<evidence type="ECO:0000256" key="1">
    <source>
        <dbReference type="SAM" id="Phobius"/>
    </source>
</evidence>
<keyword evidence="1" id="KW-0472">Membrane</keyword>
<reference evidence="2 3" key="1">
    <citation type="submission" date="2018-04" db="EMBL/GenBank/DDBJ databases">
        <authorList>
            <person name="Vogel A."/>
        </authorList>
    </citation>
    <scope>NUCLEOTIDE SEQUENCE [LARGE SCALE GENOMIC DNA]</scope>
</reference>